<dbReference type="NCBIfam" id="TIGR03506">
    <property type="entry name" value="FlgEFG_subfam"/>
    <property type="match status" value="1"/>
</dbReference>
<feature type="domain" description="Flagellar basal-body/hook protein C-terminal" evidence="7">
    <location>
        <begin position="375"/>
        <end position="418"/>
    </location>
</feature>
<keyword evidence="4 5" id="KW-0975">Bacterial flagellum</keyword>
<keyword evidence="10" id="KW-0966">Cell projection</keyword>
<dbReference type="InterPro" id="IPR019776">
    <property type="entry name" value="Flagellar_basal_body_rod_CS"/>
</dbReference>
<accession>A0A7W7ZAN9</accession>
<feature type="domain" description="Flagellar basal body rod protein N-terminal" evidence="6">
    <location>
        <begin position="9"/>
        <end position="34"/>
    </location>
</feature>
<comment type="similarity">
    <text evidence="2 5">Belongs to the flagella basal body rod proteins family.</text>
</comment>
<keyword evidence="10" id="KW-0969">Cilium</keyword>
<evidence type="ECO:0000256" key="1">
    <source>
        <dbReference type="ARBA" id="ARBA00004117"/>
    </source>
</evidence>
<dbReference type="AlphaFoldDB" id="A0A7W7ZAN9"/>
<reference evidence="10 11" key="1">
    <citation type="submission" date="2020-08" db="EMBL/GenBank/DDBJ databases">
        <title>Genomic Encyclopedia of Type Strains, Phase IV (KMG-V): Genome sequencing to study the core and pangenomes of soil and plant-associated prokaryotes.</title>
        <authorList>
            <person name="Whitman W."/>
        </authorList>
    </citation>
    <scope>NUCLEOTIDE SEQUENCE [LARGE SCALE GENOMIC DNA]</scope>
    <source>
        <strain evidence="10 11">M8UP14</strain>
    </source>
</reference>
<proteinExistence type="inferred from homology"/>
<dbReference type="Proteomes" id="UP000540989">
    <property type="component" value="Unassembled WGS sequence"/>
</dbReference>
<dbReference type="PROSITE" id="PS00588">
    <property type="entry name" value="FLAGELLA_BB_ROD"/>
    <property type="match status" value="1"/>
</dbReference>
<keyword evidence="11" id="KW-1185">Reference proteome</keyword>
<dbReference type="InterPro" id="IPR037058">
    <property type="entry name" value="Falgellar_hook_FlgE_sf"/>
</dbReference>
<evidence type="ECO:0000256" key="3">
    <source>
        <dbReference type="ARBA" id="ARBA00019015"/>
    </source>
</evidence>
<evidence type="ECO:0000313" key="10">
    <source>
        <dbReference type="EMBL" id="MBB5056393.1"/>
    </source>
</evidence>
<sequence length="421" mass="42186">MSFFGVPLSGLIASQDQLSSVSNNLANLDTVGFKDQTTSFSDLFAQSSVVNATNDPIQTGLGVLPAQTYSNFTDGATSATGIDTNMALTGNGLFVVKSTDGTIKYTRAGDFTTNAAGYLTTPNGELVMGYVSANGTNATSGVLQPLKVGLGTTTPAIATTSFQLAGNLSSGAAVGSTYSSPTSIYDSLGTSHVLTVNYTKTAANTWSYTVDVPKADTGAASTTVSSGSLTFDSSGNLTSTTDSAGVVTSPPGSVSISIPSYVDGASGSTLSWNLTNSSGAGSITQTSLANSFNSPIQNGQASGTLSSISVLADGTIEGIFSNSQSSAIGQVAVASFANNQGLLRTGSNDYQATVGSGAAAIGTAETGGRGTITGGSVESSNVDVATEFSKMIEAQQAYSANAKAVTTFQQISQATIQMITG</sequence>
<dbReference type="EMBL" id="JACHIP010000001">
    <property type="protein sequence ID" value="MBB5056393.1"/>
    <property type="molecule type" value="Genomic_DNA"/>
</dbReference>
<evidence type="ECO:0000256" key="2">
    <source>
        <dbReference type="ARBA" id="ARBA00009677"/>
    </source>
</evidence>
<evidence type="ECO:0000259" key="6">
    <source>
        <dbReference type="Pfam" id="PF00460"/>
    </source>
</evidence>
<evidence type="ECO:0000259" key="7">
    <source>
        <dbReference type="Pfam" id="PF06429"/>
    </source>
</evidence>
<evidence type="ECO:0000256" key="4">
    <source>
        <dbReference type="ARBA" id="ARBA00023143"/>
    </source>
</evidence>
<feature type="domain" description="Flagellar hook protein FlgE D2" evidence="8">
    <location>
        <begin position="177"/>
        <end position="299"/>
    </location>
</feature>
<comment type="subcellular location">
    <subcellularLocation>
        <location evidence="1 5">Bacterial flagellum basal body</location>
    </subcellularLocation>
</comment>
<keyword evidence="10" id="KW-0282">Flagellum</keyword>
<dbReference type="Gene3D" id="2.60.98.20">
    <property type="entry name" value="Flagellar hook protein FlgE"/>
    <property type="match status" value="1"/>
</dbReference>
<dbReference type="Pfam" id="PF07559">
    <property type="entry name" value="FlgE_D2"/>
    <property type="match status" value="1"/>
</dbReference>
<dbReference type="Pfam" id="PF06429">
    <property type="entry name" value="Flg_bbr_C"/>
    <property type="match status" value="1"/>
</dbReference>
<dbReference type="Pfam" id="PF22692">
    <property type="entry name" value="LlgE_F_G_D1"/>
    <property type="match status" value="1"/>
</dbReference>
<organism evidence="10 11">
    <name type="scientific">Granulicella aggregans</name>
    <dbReference type="NCBI Taxonomy" id="474949"/>
    <lineage>
        <taxon>Bacteria</taxon>
        <taxon>Pseudomonadati</taxon>
        <taxon>Acidobacteriota</taxon>
        <taxon>Terriglobia</taxon>
        <taxon>Terriglobales</taxon>
        <taxon>Acidobacteriaceae</taxon>
        <taxon>Granulicella</taxon>
    </lineage>
</organism>
<dbReference type="PANTHER" id="PTHR30435">
    <property type="entry name" value="FLAGELLAR PROTEIN"/>
    <property type="match status" value="1"/>
</dbReference>
<comment type="caution">
    <text evidence="10">The sequence shown here is derived from an EMBL/GenBank/DDBJ whole genome shotgun (WGS) entry which is preliminary data.</text>
</comment>
<evidence type="ECO:0000313" key="11">
    <source>
        <dbReference type="Proteomes" id="UP000540989"/>
    </source>
</evidence>
<gene>
    <name evidence="10" type="ORF">HDF16_001062</name>
</gene>
<dbReference type="InterPro" id="IPR053967">
    <property type="entry name" value="LlgE_F_G-like_D1"/>
</dbReference>
<protein>
    <recommendedName>
        <fullName evidence="3 5">Flagellar hook protein FlgE</fullName>
    </recommendedName>
</protein>
<name>A0A7W7ZAN9_9BACT</name>
<dbReference type="PANTHER" id="PTHR30435:SF1">
    <property type="entry name" value="FLAGELLAR HOOK PROTEIN FLGE"/>
    <property type="match status" value="1"/>
</dbReference>
<dbReference type="InterPro" id="IPR011491">
    <property type="entry name" value="FlgE_D2"/>
</dbReference>
<evidence type="ECO:0000259" key="8">
    <source>
        <dbReference type="Pfam" id="PF07559"/>
    </source>
</evidence>
<dbReference type="InterPro" id="IPR037925">
    <property type="entry name" value="FlgE/F/G-like"/>
</dbReference>
<dbReference type="RefSeq" id="WP_184214039.1">
    <property type="nucleotide sequence ID" value="NZ_JACHIP010000001.1"/>
</dbReference>
<dbReference type="InterPro" id="IPR001444">
    <property type="entry name" value="Flag_bb_rod_N"/>
</dbReference>
<dbReference type="SUPFAM" id="SSF117143">
    <property type="entry name" value="Flagellar hook protein flgE"/>
    <property type="match status" value="1"/>
</dbReference>
<dbReference type="InterPro" id="IPR020013">
    <property type="entry name" value="Flagellar_FlgE/F/G"/>
</dbReference>
<evidence type="ECO:0000256" key="5">
    <source>
        <dbReference type="RuleBase" id="RU362116"/>
    </source>
</evidence>
<feature type="domain" description="Flagellar hook protein FlgE/F/G-like D1" evidence="9">
    <location>
        <begin position="87"/>
        <end position="131"/>
    </location>
</feature>
<dbReference type="GO" id="GO:0009424">
    <property type="term" value="C:bacterial-type flagellum hook"/>
    <property type="evidence" value="ECO:0007669"/>
    <property type="project" value="TreeGrafter"/>
</dbReference>
<comment type="function">
    <text evidence="5">A flexible structure which links the flagellar filament to the drive apparatus in the basal body.</text>
</comment>
<dbReference type="GO" id="GO:0009425">
    <property type="term" value="C:bacterial-type flagellum basal body"/>
    <property type="evidence" value="ECO:0007669"/>
    <property type="project" value="UniProtKB-SubCell"/>
</dbReference>
<evidence type="ECO:0000259" key="9">
    <source>
        <dbReference type="Pfam" id="PF22692"/>
    </source>
</evidence>
<dbReference type="Pfam" id="PF00460">
    <property type="entry name" value="Flg_bb_rod"/>
    <property type="match status" value="1"/>
</dbReference>
<dbReference type="GO" id="GO:0071978">
    <property type="term" value="P:bacterial-type flagellum-dependent swarming motility"/>
    <property type="evidence" value="ECO:0007669"/>
    <property type="project" value="TreeGrafter"/>
</dbReference>
<dbReference type="GO" id="GO:0005829">
    <property type="term" value="C:cytosol"/>
    <property type="evidence" value="ECO:0007669"/>
    <property type="project" value="TreeGrafter"/>
</dbReference>
<dbReference type="InterPro" id="IPR010930">
    <property type="entry name" value="Flg_bb/hook_C_dom"/>
</dbReference>